<protein>
    <submittedName>
        <fullName evidence="1">Uncharacterized protein</fullName>
    </submittedName>
</protein>
<sequence>MGLQELSIDVMRPELSGERGWEVGSREYILQWRQSCDVLQHTGGLWQHRASLRDVLECWLRRRAWWTLIKPIAIFLNFLSRGRRLKPAVNRPEGRAG</sequence>
<evidence type="ECO:0000313" key="2">
    <source>
        <dbReference type="Proteomes" id="UP000324222"/>
    </source>
</evidence>
<name>A0A5B7J4T7_PORTR</name>
<evidence type="ECO:0000313" key="1">
    <source>
        <dbReference type="EMBL" id="MPC87524.1"/>
    </source>
</evidence>
<proteinExistence type="predicted"/>
<dbReference type="Proteomes" id="UP000324222">
    <property type="component" value="Unassembled WGS sequence"/>
</dbReference>
<organism evidence="1 2">
    <name type="scientific">Portunus trituberculatus</name>
    <name type="common">Swimming crab</name>
    <name type="synonym">Neptunus trituberculatus</name>
    <dbReference type="NCBI Taxonomy" id="210409"/>
    <lineage>
        <taxon>Eukaryota</taxon>
        <taxon>Metazoa</taxon>
        <taxon>Ecdysozoa</taxon>
        <taxon>Arthropoda</taxon>
        <taxon>Crustacea</taxon>
        <taxon>Multicrustacea</taxon>
        <taxon>Malacostraca</taxon>
        <taxon>Eumalacostraca</taxon>
        <taxon>Eucarida</taxon>
        <taxon>Decapoda</taxon>
        <taxon>Pleocyemata</taxon>
        <taxon>Brachyura</taxon>
        <taxon>Eubrachyura</taxon>
        <taxon>Portunoidea</taxon>
        <taxon>Portunidae</taxon>
        <taxon>Portuninae</taxon>
        <taxon>Portunus</taxon>
    </lineage>
</organism>
<reference evidence="1 2" key="1">
    <citation type="submission" date="2019-05" db="EMBL/GenBank/DDBJ databases">
        <title>Another draft genome of Portunus trituberculatus and its Hox gene families provides insights of decapod evolution.</title>
        <authorList>
            <person name="Jeong J.-H."/>
            <person name="Song I."/>
            <person name="Kim S."/>
            <person name="Choi T."/>
            <person name="Kim D."/>
            <person name="Ryu S."/>
            <person name="Kim W."/>
        </authorList>
    </citation>
    <scope>NUCLEOTIDE SEQUENCE [LARGE SCALE GENOMIC DNA]</scope>
    <source>
        <tissue evidence="1">Muscle</tissue>
    </source>
</reference>
<dbReference type="EMBL" id="VSRR010074773">
    <property type="protein sequence ID" value="MPC87524.1"/>
    <property type="molecule type" value="Genomic_DNA"/>
</dbReference>
<comment type="caution">
    <text evidence="1">The sequence shown here is derived from an EMBL/GenBank/DDBJ whole genome shotgun (WGS) entry which is preliminary data.</text>
</comment>
<gene>
    <name evidence="1" type="ORF">E2C01_082386</name>
</gene>
<accession>A0A5B7J4T7</accession>
<keyword evidence="2" id="KW-1185">Reference proteome</keyword>
<dbReference type="AlphaFoldDB" id="A0A5B7J4T7"/>